<keyword evidence="1" id="KW-1133">Transmembrane helix</keyword>
<dbReference type="Pfam" id="PF05096">
    <property type="entry name" value="Glu_cyclase_2"/>
    <property type="match status" value="1"/>
</dbReference>
<keyword evidence="1" id="KW-0812">Transmembrane</keyword>
<dbReference type="GO" id="GO:0016603">
    <property type="term" value="F:glutaminyl-peptide cyclotransferase activity"/>
    <property type="evidence" value="ECO:0007669"/>
    <property type="project" value="InterPro"/>
</dbReference>
<reference evidence="2" key="1">
    <citation type="submission" date="2023-10" db="EMBL/GenBank/DDBJ databases">
        <title>Chromosome-level genome of the transformable northern wattle, Acacia crassicarpa.</title>
        <authorList>
            <person name="Massaro I."/>
            <person name="Sinha N.R."/>
            <person name="Poethig S."/>
            <person name="Leichty A.R."/>
        </authorList>
    </citation>
    <scope>NUCLEOTIDE SEQUENCE</scope>
    <source>
        <strain evidence="2">Acra3RX</strain>
        <tissue evidence="2">Leaf</tissue>
    </source>
</reference>
<dbReference type="Proteomes" id="UP001293593">
    <property type="component" value="Unassembled WGS sequence"/>
</dbReference>
<dbReference type="AlphaFoldDB" id="A0AAE1N5X2"/>
<protein>
    <submittedName>
        <fullName evidence="2">Uncharacterized protein</fullName>
    </submittedName>
</protein>
<organism evidence="2 3">
    <name type="scientific">Acacia crassicarpa</name>
    <name type="common">northern wattle</name>
    <dbReference type="NCBI Taxonomy" id="499986"/>
    <lineage>
        <taxon>Eukaryota</taxon>
        <taxon>Viridiplantae</taxon>
        <taxon>Streptophyta</taxon>
        <taxon>Embryophyta</taxon>
        <taxon>Tracheophyta</taxon>
        <taxon>Spermatophyta</taxon>
        <taxon>Magnoliopsida</taxon>
        <taxon>eudicotyledons</taxon>
        <taxon>Gunneridae</taxon>
        <taxon>Pentapetalae</taxon>
        <taxon>rosids</taxon>
        <taxon>fabids</taxon>
        <taxon>Fabales</taxon>
        <taxon>Fabaceae</taxon>
        <taxon>Caesalpinioideae</taxon>
        <taxon>mimosoid clade</taxon>
        <taxon>Acacieae</taxon>
        <taxon>Acacia</taxon>
    </lineage>
</organism>
<dbReference type="EMBL" id="JAWXYG010000001">
    <property type="protein sequence ID" value="KAK4283965.1"/>
    <property type="molecule type" value="Genomic_DNA"/>
</dbReference>
<dbReference type="PANTHER" id="PTHR31270">
    <property type="entry name" value="GLUTAMINYL-PEPTIDE CYCLOTRANSFERASE"/>
    <property type="match status" value="1"/>
</dbReference>
<keyword evidence="1" id="KW-0472">Membrane</keyword>
<dbReference type="InterPro" id="IPR007788">
    <property type="entry name" value="QCT"/>
</dbReference>
<comment type="caution">
    <text evidence="2">The sequence shown here is derived from an EMBL/GenBank/DDBJ whole genome shotgun (WGS) entry which is preliminary data.</text>
</comment>
<gene>
    <name evidence="2" type="ORF">QN277_000861</name>
</gene>
<feature type="transmembrane region" description="Helical" evidence="1">
    <location>
        <begin position="14"/>
        <end position="35"/>
    </location>
</feature>
<dbReference type="PANTHER" id="PTHR31270:SF1">
    <property type="entry name" value="GLUTAMINYL-PEPTIDE CYCLOTRANSFERASE"/>
    <property type="match status" value="1"/>
</dbReference>
<proteinExistence type="predicted"/>
<sequence>MASSQRKIGSHRKVSVLLSASLTIAVIGLLAIWSYSRLNFESGVSYEKMGRVVNEFPHDSDAFTQGLLYAENDILLESTGLYGKVRCPLFPLS</sequence>
<evidence type="ECO:0000313" key="3">
    <source>
        <dbReference type="Proteomes" id="UP001293593"/>
    </source>
</evidence>
<keyword evidence="3" id="KW-1185">Reference proteome</keyword>
<accession>A0AAE1N5X2</accession>
<name>A0AAE1N5X2_9FABA</name>
<evidence type="ECO:0000313" key="2">
    <source>
        <dbReference type="EMBL" id="KAK4283965.1"/>
    </source>
</evidence>
<evidence type="ECO:0000256" key="1">
    <source>
        <dbReference type="SAM" id="Phobius"/>
    </source>
</evidence>